<protein>
    <submittedName>
        <fullName evidence="1">Uncharacterized protein</fullName>
    </submittedName>
</protein>
<gene>
    <name evidence="1" type="ORF">BVI061214_01791</name>
</gene>
<dbReference type="EMBL" id="LHCI01000106">
    <property type="protein sequence ID" value="KOX90597.1"/>
    <property type="molecule type" value="Genomic_DNA"/>
</dbReference>
<dbReference type="Proteomes" id="UP000037685">
    <property type="component" value="Unassembled WGS sequence"/>
</dbReference>
<dbReference type="AlphaFoldDB" id="A0A0M9AEV3"/>
<reference evidence="1 2" key="1">
    <citation type="submission" date="2015-07" db="EMBL/GenBank/DDBJ databases">
        <authorList>
            <person name="Noorani M."/>
        </authorList>
    </citation>
    <scope>NUCLEOTIDE SEQUENCE [LARGE SCALE GENOMIC DNA]</scope>
    <source>
        <strain evidence="2">ATCC 25104 / DSM 625 / JCM 10724 / NBRC 103206 / NCIMB 11243 / YT-1</strain>
    </source>
</reference>
<accession>A0A0M9AEV3</accession>
<name>A0A0M9AEV3_THEAQ</name>
<sequence length="32" mass="3597">MQGVLGYQKVAEPAAFERANYLKVLASYRLLP</sequence>
<evidence type="ECO:0000313" key="2">
    <source>
        <dbReference type="Proteomes" id="UP000037685"/>
    </source>
</evidence>
<comment type="caution">
    <text evidence="1">The sequence shown here is derived from an EMBL/GenBank/DDBJ whole genome shotgun (WGS) entry which is preliminary data.</text>
</comment>
<proteinExistence type="predicted"/>
<organism evidence="1 2">
    <name type="scientific">Thermus aquaticus</name>
    <dbReference type="NCBI Taxonomy" id="271"/>
    <lineage>
        <taxon>Bacteria</taxon>
        <taxon>Thermotogati</taxon>
        <taxon>Deinococcota</taxon>
        <taxon>Deinococci</taxon>
        <taxon>Thermales</taxon>
        <taxon>Thermaceae</taxon>
        <taxon>Thermus</taxon>
    </lineage>
</organism>
<evidence type="ECO:0000313" key="1">
    <source>
        <dbReference type="EMBL" id="KOX90597.1"/>
    </source>
</evidence>
<dbReference type="PATRIC" id="fig|271.14.peg.1860"/>